<gene>
    <name evidence="1" type="ORF">B9O19_01730</name>
</gene>
<name>A0A2K9P3R3_9FIRM</name>
<organism evidence="1 2">
    <name type="scientific">Monoglobus pectinilyticus</name>
    <dbReference type="NCBI Taxonomy" id="1981510"/>
    <lineage>
        <taxon>Bacteria</taxon>
        <taxon>Bacillati</taxon>
        <taxon>Bacillota</taxon>
        <taxon>Clostridia</taxon>
        <taxon>Monoglobales</taxon>
        <taxon>Monoglobaceae</taxon>
        <taxon>Monoglobus</taxon>
    </lineage>
</organism>
<proteinExistence type="predicted"/>
<dbReference type="GeneID" id="98063117"/>
<keyword evidence="2" id="KW-1185">Reference proteome</keyword>
<dbReference type="Proteomes" id="UP000235589">
    <property type="component" value="Chromosome"/>
</dbReference>
<accession>A0A2K9P3R3</accession>
<sequence>MIIDVTGIVLTPGNLGKDCLGNGKYFYKGGNPVPCCCNECDFLLCCIDKNYKDKCLKCNYTQCPRYFAFQNNDFATNQDLDKLIRLFFNLEPVLQNNMIYLINDILGIQKQFKDENKNN</sequence>
<evidence type="ECO:0000313" key="2">
    <source>
        <dbReference type="Proteomes" id="UP000235589"/>
    </source>
</evidence>
<evidence type="ECO:0000313" key="1">
    <source>
        <dbReference type="EMBL" id="AUO19884.1"/>
    </source>
</evidence>
<dbReference type="RefSeq" id="WP_102366049.1">
    <property type="nucleotide sequence ID" value="NZ_CP020991.1"/>
</dbReference>
<protein>
    <submittedName>
        <fullName evidence="1">Uncharacterized protein</fullName>
    </submittedName>
</protein>
<dbReference type="KEGG" id="mpec:B9O19_01730"/>
<dbReference type="EMBL" id="CP020991">
    <property type="protein sequence ID" value="AUO19884.1"/>
    <property type="molecule type" value="Genomic_DNA"/>
</dbReference>
<dbReference type="AlphaFoldDB" id="A0A2K9P3R3"/>
<reference evidence="1 2" key="1">
    <citation type="submission" date="2017-04" db="EMBL/GenBank/DDBJ databases">
        <title>Monoglobus pectinilyticus 14 draft genome.</title>
        <authorList>
            <person name="Kim C."/>
            <person name="Rosendale D.I."/>
            <person name="Kelly W.J."/>
            <person name="Tannock G.W."/>
            <person name="Patchett M.L."/>
            <person name="Jordens J.Z."/>
        </authorList>
    </citation>
    <scope>NUCLEOTIDE SEQUENCE [LARGE SCALE GENOMIC DNA]</scope>
    <source>
        <strain evidence="1 2">14</strain>
    </source>
</reference>